<gene>
    <name evidence="1" type="ORF">E2C01_071719</name>
</gene>
<evidence type="ECO:0000313" key="2">
    <source>
        <dbReference type="Proteomes" id="UP000324222"/>
    </source>
</evidence>
<accession>A0A5B7I8R1</accession>
<dbReference type="EMBL" id="VSRR010045435">
    <property type="protein sequence ID" value="MPC77268.1"/>
    <property type="molecule type" value="Genomic_DNA"/>
</dbReference>
<reference evidence="1 2" key="1">
    <citation type="submission" date="2019-05" db="EMBL/GenBank/DDBJ databases">
        <title>Another draft genome of Portunus trituberculatus and its Hox gene families provides insights of decapod evolution.</title>
        <authorList>
            <person name="Jeong J.-H."/>
            <person name="Song I."/>
            <person name="Kim S."/>
            <person name="Choi T."/>
            <person name="Kim D."/>
            <person name="Ryu S."/>
            <person name="Kim W."/>
        </authorList>
    </citation>
    <scope>NUCLEOTIDE SEQUENCE [LARGE SCALE GENOMIC DNA]</scope>
    <source>
        <tissue evidence="1">Muscle</tissue>
    </source>
</reference>
<proteinExistence type="predicted"/>
<organism evidence="1 2">
    <name type="scientific">Portunus trituberculatus</name>
    <name type="common">Swimming crab</name>
    <name type="synonym">Neptunus trituberculatus</name>
    <dbReference type="NCBI Taxonomy" id="210409"/>
    <lineage>
        <taxon>Eukaryota</taxon>
        <taxon>Metazoa</taxon>
        <taxon>Ecdysozoa</taxon>
        <taxon>Arthropoda</taxon>
        <taxon>Crustacea</taxon>
        <taxon>Multicrustacea</taxon>
        <taxon>Malacostraca</taxon>
        <taxon>Eumalacostraca</taxon>
        <taxon>Eucarida</taxon>
        <taxon>Decapoda</taxon>
        <taxon>Pleocyemata</taxon>
        <taxon>Brachyura</taxon>
        <taxon>Eubrachyura</taxon>
        <taxon>Portunoidea</taxon>
        <taxon>Portunidae</taxon>
        <taxon>Portuninae</taxon>
        <taxon>Portunus</taxon>
    </lineage>
</organism>
<keyword evidence="2" id="KW-1185">Reference proteome</keyword>
<protein>
    <submittedName>
        <fullName evidence="1">Uncharacterized protein</fullName>
    </submittedName>
</protein>
<evidence type="ECO:0000313" key="1">
    <source>
        <dbReference type="EMBL" id="MPC77268.1"/>
    </source>
</evidence>
<dbReference type="Proteomes" id="UP000324222">
    <property type="component" value="Unassembled WGS sequence"/>
</dbReference>
<comment type="caution">
    <text evidence="1">The sequence shown here is derived from an EMBL/GenBank/DDBJ whole genome shotgun (WGS) entry which is preliminary data.</text>
</comment>
<dbReference type="AlphaFoldDB" id="A0A5B7I8R1"/>
<sequence>MPTLLRTLSPCIVSFVFFRRRRRLLPMPLVHPTALLFLLLTLIFSIPPPLQQPPLSTIRISNKTWLFIVLSPSAPQMPSLLPEPPVPVSPFRQKHNLILSR</sequence>
<name>A0A5B7I8R1_PORTR</name>